<dbReference type="GO" id="GO:0071973">
    <property type="term" value="P:bacterial-type flagellum-dependent cell motility"/>
    <property type="evidence" value="ECO:0007669"/>
    <property type="project" value="InterPro"/>
</dbReference>
<keyword evidence="3 4" id="KW-0975">Bacterial flagellum</keyword>
<dbReference type="STRING" id="1121326.CLMAG_11880"/>
<evidence type="ECO:0000256" key="2">
    <source>
        <dbReference type="ARBA" id="ARBA00009272"/>
    </source>
</evidence>
<dbReference type="GO" id="GO:0009425">
    <property type="term" value="C:bacterial-type flagellum basal body"/>
    <property type="evidence" value="ECO:0007669"/>
    <property type="project" value="UniProtKB-SubCell"/>
</dbReference>
<evidence type="ECO:0000256" key="1">
    <source>
        <dbReference type="ARBA" id="ARBA00004117"/>
    </source>
</evidence>
<name>A0A162UP43_9CLOT</name>
<dbReference type="Pfam" id="PF02049">
    <property type="entry name" value="FliE"/>
    <property type="match status" value="1"/>
</dbReference>
<comment type="subcellular location">
    <subcellularLocation>
        <location evidence="1 4">Bacterial flagellum basal body</location>
    </subcellularLocation>
</comment>
<dbReference type="HAMAP" id="MF_00724">
    <property type="entry name" value="FliE"/>
    <property type="match status" value="1"/>
</dbReference>
<organism evidence="6 7">
    <name type="scientific">Clostridium magnum DSM 2767</name>
    <dbReference type="NCBI Taxonomy" id="1121326"/>
    <lineage>
        <taxon>Bacteria</taxon>
        <taxon>Bacillati</taxon>
        <taxon>Bacillota</taxon>
        <taxon>Clostridia</taxon>
        <taxon>Eubacteriales</taxon>
        <taxon>Clostridiaceae</taxon>
        <taxon>Clostridium</taxon>
    </lineage>
</organism>
<dbReference type="OrthoDB" id="9812413at2"/>
<gene>
    <name evidence="4 6" type="primary">fliE</name>
    <name evidence="6" type="ORF">CLMAG_11880</name>
</gene>
<sequence>MKINEFTPDTEIFKKIGNKDNKEEISEKDSASFGDLLKKKLDAVNENQIKAEDTTQKFIQGDEDDIHKVMLDTEEAKMSLELAVQIRNKFVEAYQELSRTQL</sequence>
<evidence type="ECO:0000256" key="5">
    <source>
        <dbReference type="NCBIfam" id="TIGR00205"/>
    </source>
</evidence>
<dbReference type="PANTHER" id="PTHR34653:SF1">
    <property type="entry name" value="FLAGELLAR HOOK-BASAL BODY COMPLEX PROTEIN FLIE"/>
    <property type="match status" value="1"/>
</dbReference>
<accession>A0A162UP43</accession>
<evidence type="ECO:0000313" key="7">
    <source>
        <dbReference type="Proteomes" id="UP000076603"/>
    </source>
</evidence>
<keyword evidence="6" id="KW-0282">Flagellum</keyword>
<dbReference type="GO" id="GO:0005198">
    <property type="term" value="F:structural molecule activity"/>
    <property type="evidence" value="ECO:0007669"/>
    <property type="project" value="UniProtKB-UniRule"/>
</dbReference>
<proteinExistence type="inferred from homology"/>
<dbReference type="Proteomes" id="UP000076603">
    <property type="component" value="Unassembled WGS sequence"/>
</dbReference>
<keyword evidence="7" id="KW-1185">Reference proteome</keyword>
<dbReference type="RefSeq" id="WP_066619148.1">
    <property type="nucleotide sequence ID" value="NZ_FQXL01000009.1"/>
</dbReference>
<reference evidence="6 7" key="1">
    <citation type="submission" date="2016-04" db="EMBL/GenBank/DDBJ databases">
        <title>Genome sequence of Clostridium magnum DSM 2767.</title>
        <authorList>
            <person name="Poehlein A."/>
            <person name="Uhlig R."/>
            <person name="Fischer R."/>
            <person name="Bahl H."/>
            <person name="Daniel R."/>
        </authorList>
    </citation>
    <scope>NUCLEOTIDE SEQUENCE [LARGE SCALE GENOMIC DNA]</scope>
    <source>
        <strain evidence="6 7">DSM 2767</strain>
    </source>
</reference>
<protein>
    <recommendedName>
        <fullName evidence="4 5">Flagellar hook-basal body complex protein FliE</fullName>
    </recommendedName>
</protein>
<dbReference type="PRINTS" id="PR01006">
    <property type="entry name" value="FLGHOOKFLIE"/>
</dbReference>
<comment type="similarity">
    <text evidence="2 4">Belongs to the FliE family.</text>
</comment>
<dbReference type="EMBL" id="LWAE01000001">
    <property type="protein sequence ID" value="KZL94135.1"/>
    <property type="molecule type" value="Genomic_DNA"/>
</dbReference>
<dbReference type="NCBIfam" id="TIGR00205">
    <property type="entry name" value="fliE"/>
    <property type="match status" value="1"/>
</dbReference>
<dbReference type="PANTHER" id="PTHR34653">
    <property type="match status" value="1"/>
</dbReference>
<evidence type="ECO:0000256" key="4">
    <source>
        <dbReference type="HAMAP-Rule" id="MF_00724"/>
    </source>
</evidence>
<keyword evidence="6" id="KW-0966">Cell projection</keyword>
<keyword evidence="6" id="KW-0969">Cilium</keyword>
<dbReference type="AlphaFoldDB" id="A0A162UP43"/>
<dbReference type="GO" id="GO:0003774">
    <property type="term" value="F:cytoskeletal motor activity"/>
    <property type="evidence" value="ECO:0007669"/>
    <property type="project" value="InterPro"/>
</dbReference>
<comment type="caution">
    <text evidence="6">The sequence shown here is derived from an EMBL/GenBank/DDBJ whole genome shotgun (WGS) entry which is preliminary data.</text>
</comment>
<dbReference type="InterPro" id="IPR001624">
    <property type="entry name" value="FliE"/>
</dbReference>
<dbReference type="PATRIC" id="fig|1121326.3.peg.1155"/>
<evidence type="ECO:0000313" key="6">
    <source>
        <dbReference type="EMBL" id="KZL94135.1"/>
    </source>
</evidence>
<evidence type="ECO:0000256" key="3">
    <source>
        <dbReference type="ARBA" id="ARBA00023143"/>
    </source>
</evidence>